<dbReference type="SMART" id="SM00460">
    <property type="entry name" value="TGc"/>
    <property type="match status" value="1"/>
</dbReference>
<dbReference type="Gene3D" id="3.10.620.30">
    <property type="match status" value="1"/>
</dbReference>
<dbReference type="Pfam" id="PF08379">
    <property type="entry name" value="Bact_transglu_N"/>
    <property type="match status" value="1"/>
</dbReference>
<dbReference type="InterPro" id="IPR002931">
    <property type="entry name" value="Transglutaminase-like"/>
</dbReference>
<proteinExistence type="predicted"/>
<evidence type="ECO:0000313" key="1">
    <source>
        <dbReference type="EMBL" id="OCG74794.1"/>
    </source>
</evidence>
<sequence length="283" mass="30916">MKRLRIEHQTGFRYMGGEVTASYNEARMLPVTCEGQFVLMAALDISPHTAVSTYVDYFGTQVSAFDVLTSHDDLTIVARSLVEVRARGRTEIDTTWEALRTDAQSAVDVVEMLQQTDRTRPHPEVAALAHEIAARHENPDHAALEIATTVGEAMEYVFGVTTVQTTAAEAWTARTGVCQDITHVALGALRAAGIPARYVSGYLHPQVDPVIGETVAGESHAWVEWFAGGTWQAFDATNGIDIGDRHVLVARGRDYEDVPPLRGVYSGSPKSELHVTVTITREA</sequence>
<dbReference type="AlphaFoldDB" id="A0A1B9NE14"/>
<gene>
    <name evidence="1" type="ORF">A7J15_04560</name>
</gene>
<dbReference type="PANTHER" id="PTHR33490">
    <property type="entry name" value="BLR5614 PROTEIN-RELATED"/>
    <property type="match status" value="1"/>
</dbReference>
<protein>
    <submittedName>
        <fullName evidence="1">Transglutaminase</fullName>
    </submittedName>
</protein>
<keyword evidence="2" id="KW-1185">Reference proteome</keyword>
<dbReference type="Proteomes" id="UP000093355">
    <property type="component" value="Unassembled WGS sequence"/>
</dbReference>
<accession>A0A1B9NE14</accession>
<name>A0A1B9NE14_9MICO</name>
<dbReference type="InterPro" id="IPR013589">
    <property type="entry name" value="Bac_transglu_N"/>
</dbReference>
<organism evidence="1 2">
    <name type="scientific">Microbacterium sediminis</name>
    <dbReference type="NCBI Taxonomy" id="904291"/>
    <lineage>
        <taxon>Bacteria</taxon>
        <taxon>Bacillati</taxon>
        <taxon>Actinomycetota</taxon>
        <taxon>Actinomycetes</taxon>
        <taxon>Micrococcales</taxon>
        <taxon>Microbacteriaceae</taxon>
        <taxon>Microbacterium</taxon>
    </lineage>
</organism>
<dbReference type="RefSeq" id="WP_067025131.1">
    <property type="nucleotide sequence ID" value="NZ_CP038256.1"/>
</dbReference>
<dbReference type="STRING" id="904291.A7J15_04560"/>
<evidence type="ECO:0000313" key="2">
    <source>
        <dbReference type="Proteomes" id="UP000093355"/>
    </source>
</evidence>
<comment type="caution">
    <text evidence="1">The sequence shown here is derived from an EMBL/GenBank/DDBJ whole genome shotgun (WGS) entry which is preliminary data.</text>
</comment>
<dbReference type="OrthoDB" id="9804023at2"/>
<dbReference type="InterPro" id="IPR038765">
    <property type="entry name" value="Papain-like_cys_pep_sf"/>
</dbReference>
<dbReference type="SUPFAM" id="SSF54001">
    <property type="entry name" value="Cysteine proteinases"/>
    <property type="match status" value="1"/>
</dbReference>
<dbReference type="PANTHER" id="PTHR33490:SF6">
    <property type="entry name" value="SLL1049 PROTEIN"/>
    <property type="match status" value="1"/>
</dbReference>
<dbReference type="Pfam" id="PF01841">
    <property type="entry name" value="Transglut_core"/>
    <property type="match status" value="1"/>
</dbReference>
<reference evidence="1 2" key="1">
    <citation type="submission" date="2016-05" db="EMBL/GenBank/DDBJ databases">
        <authorList>
            <person name="Lavstsen T."/>
            <person name="Jespersen J.S."/>
        </authorList>
    </citation>
    <scope>NUCLEOTIDE SEQUENCE [LARGE SCALE GENOMIC DNA]</scope>
    <source>
        <strain evidence="1 2">YLB-01</strain>
    </source>
</reference>
<dbReference type="EMBL" id="LXMD01000021">
    <property type="protein sequence ID" value="OCG74794.1"/>
    <property type="molecule type" value="Genomic_DNA"/>
</dbReference>